<dbReference type="CDD" id="cd18809">
    <property type="entry name" value="SF1_C_RecD"/>
    <property type="match status" value="1"/>
</dbReference>
<evidence type="ECO:0000256" key="6">
    <source>
        <dbReference type="ARBA" id="ARBA00023125"/>
    </source>
</evidence>
<dbReference type="Gene3D" id="3.40.50.300">
    <property type="entry name" value="P-loop containing nucleotide triphosphate hydrolases"/>
    <property type="match status" value="2"/>
</dbReference>
<proteinExistence type="inferred from homology"/>
<sequence>MPRPAPPLSQLDPSSRRRGGQSKRLLWGNNRCRPCEGARPSHKTVCEPLFIATWAVGLSLVPTFMPGPSWLSVDAAPPSRTVRVRCRQQGHPQLTVRMAALGLPPASGTPLVKHHLRPLPLRVPGATLRCAPAARIAQYRAARVAPGQAAGMPKVPSTLTGAARRVVPRRLTGRPPPVFSASTRRPPRSRSSTHINDPPRSACRQHLALGTFADPSTKSRPEPATRRQRRPPPAVHTNVPVHAPTNTMATSQNEGAGSGGWHESLQIRDKRSSSADPESLILAEVERLMAEYTRGIDRNLPSKSKGKTYYVVWKGIKCGIFTSWPQCKLQTSGFSGAQFKGTRTFQEAEGILRVELTKEVSRSHPRSIAETGDVPRALASSPALPHRDNPHRDRPAIIRSHPHPRPELETAAVDGPTDDGGDGPEAADAQGQERQPLHIPGDPPLCPEQQNAIDLAMQGDNLFITGSGGCGKSVVVRALHRTLAARYQDTGQAVHLLAPTGQASINIGGRTTYNYAGWTPEDAKKPLDGHGSVIKKARGQRIFNRYCNTAVVIIDEISMVENQFFERLSYVMSAIRDDPEPFGGVQIIVVGDFCQLPPVKPFGYCLHCGREMKKLNDQWTCPDGHGDAFEDRDKWAFKALEWKRCNFKCVRLTKIHRQSDEAFIKVLQKCRLGQHLDDADANLLLAHHAEAENGTELKSTREQVDQRNLGEFVKIPGHVHEYKAADACTLARGETRQPLDRLHEHRYPRELQLKVDTPVILLANVDLDSGLCNGRQGVVIGFVPSDTIQEPRPPLLQNYQDDYDGYRAATERHKRIVDYLRSAWSNKDMFPKVRFANGEKKVIGPDCAVIGYGDQSPYSYLSRTQIPLTQGWAMTIHKSQSLSLDRVVVDLSRMFEHGQAYVALSRARNLSGLRVIGADAYSLRRIFQVDDAVRAFMRSIDSNDMEDQPEDARAAGSRPFE</sequence>
<evidence type="ECO:0000259" key="11">
    <source>
        <dbReference type="SMART" id="SM00382"/>
    </source>
</evidence>
<evidence type="ECO:0000256" key="1">
    <source>
        <dbReference type="ARBA" id="ARBA00022741"/>
    </source>
</evidence>
<dbReference type="InterPro" id="IPR027417">
    <property type="entry name" value="P-loop_NTPase"/>
</dbReference>
<dbReference type="GeneID" id="90980491"/>
<evidence type="ECO:0000313" key="13">
    <source>
        <dbReference type="EMBL" id="KAF4486868.1"/>
    </source>
</evidence>
<evidence type="ECO:0000313" key="14">
    <source>
        <dbReference type="Proteomes" id="UP000011096"/>
    </source>
</evidence>
<feature type="compositionally biased region" description="Polar residues" evidence="10">
    <location>
        <begin position="244"/>
        <end position="255"/>
    </location>
</feature>
<keyword evidence="14" id="KW-1185">Reference proteome</keyword>
<dbReference type="SUPFAM" id="SSF55658">
    <property type="entry name" value="L9 N-domain-like"/>
    <property type="match status" value="1"/>
</dbReference>
<reference evidence="12 14" key="2">
    <citation type="submission" date="2020-04" db="EMBL/GenBank/DDBJ databases">
        <title>Genome sequencing and assembly of multiple isolates from the Colletotrichum gloeosporioides species complex.</title>
        <authorList>
            <person name="Gan P."/>
            <person name="Shirasu K."/>
        </authorList>
    </citation>
    <scope>NUCLEOTIDE SEQUENCE [LARGE SCALE GENOMIC DNA]</scope>
    <source>
        <strain evidence="12 14">Nara gc5</strain>
    </source>
</reference>
<evidence type="ECO:0000256" key="3">
    <source>
        <dbReference type="ARBA" id="ARBA00022801"/>
    </source>
</evidence>
<dbReference type="EC" id="5.6.2.3" evidence="9"/>
<dbReference type="GO" id="GO:0043139">
    <property type="term" value="F:5'-3' DNA helicase activity"/>
    <property type="evidence" value="ECO:0007669"/>
    <property type="project" value="UniProtKB-EC"/>
</dbReference>
<reference evidence="12 14" key="1">
    <citation type="submission" date="2012-08" db="EMBL/GenBank/DDBJ databases">
        <authorList>
            <person name="Gan P.H.P."/>
            <person name="Ikeda K."/>
            <person name="Irieda H."/>
            <person name="Narusaka M."/>
            <person name="O'Connell R.J."/>
            <person name="Narusaka Y."/>
            <person name="Takano Y."/>
            <person name="Kubo Y."/>
            <person name="Shirasu K."/>
        </authorList>
    </citation>
    <scope>NUCLEOTIDE SEQUENCE [LARGE SCALE GENOMIC DNA]</scope>
    <source>
        <strain evidence="12 14">Nara gc5</strain>
    </source>
</reference>
<dbReference type="GO" id="GO:0006310">
    <property type="term" value="P:DNA recombination"/>
    <property type="evidence" value="ECO:0007669"/>
    <property type="project" value="UniProtKB-KW"/>
</dbReference>
<protein>
    <recommendedName>
        <fullName evidence="9">ATP-dependent DNA helicase</fullName>
        <ecNumber evidence="9">5.6.2.3</ecNumber>
    </recommendedName>
</protein>
<dbReference type="RefSeq" id="XP_066007279.1">
    <property type="nucleotide sequence ID" value="XM_066153402.1"/>
</dbReference>
<accession>A0A7J6IHF3</accession>
<evidence type="ECO:0000256" key="2">
    <source>
        <dbReference type="ARBA" id="ARBA00022763"/>
    </source>
</evidence>
<dbReference type="GO" id="GO:0000723">
    <property type="term" value="P:telomere maintenance"/>
    <property type="evidence" value="ECO:0007669"/>
    <property type="project" value="InterPro"/>
</dbReference>
<dbReference type="OrthoDB" id="4843740at2759"/>
<dbReference type="InterPro" id="IPR010285">
    <property type="entry name" value="DNA_helicase_pif1-like_DEAD"/>
</dbReference>
<keyword evidence="6" id="KW-0238">DNA-binding</keyword>
<dbReference type="SUPFAM" id="SSF52540">
    <property type="entry name" value="P-loop containing nucleoside triphosphate hydrolases"/>
    <property type="match status" value="2"/>
</dbReference>
<dbReference type="Pfam" id="PF01693">
    <property type="entry name" value="Cauli_VI"/>
    <property type="match status" value="1"/>
</dbReference>
<feature type="domain" description="AAA+ ATPase" evidence="11">
    <location>
        <begin position="458"/>
        <end position="593"/>
    </location>
</feature>
<comment type="caution">
    <text evidence="12">The sequence shown here is derived from an EMBL/GenBank/DDBJ whole genome shotgun (WGS) entry which is preliminary data.</text>
</comment>
<dbReference type="InterPro" id="IPR037056">
    <property type="entry name" value="RNase_H1_N_sf"/>
</dbReference>
<dbReference type="Pfam" id="PF05970">
    <property type="entry name" value="PIF1"/>
    <property type="match status" value="1"/>
</dbReference>
<name>A0A7J6IHF3_COLFN</name>
<dbReference type="PANTHER" id="PTHR47642:SF5">
    <property type="entry name" value="ATP-DEPENDENT DNA HELICASE"/>
    <property type="match status" value="1"/>
</dbReference>
<dbReference type="GO" id="GO:0006281">
    <property type="term" value="P:DNA repair"/>
    <property type="evidence" value="ECO:0007669"/>
    <property type="project" value="UniProtKB-KW"/>
</dbReference>
<keyword evidence="5 9" id="KW-0067">ATP-binding</keyword>
<keyword evidence="2 9" id="KW-0227">DNA damage</keyword>
<keyword evidence="9" id="KW-0233">DNA recombination</keyword>
<dbReference type="InterPro" id="IPR003593">
    <property type="entry name" value="AAA+_ATPase"/>
</dbReference>
<keyword evidence="4 9" id="KW-0347">Helicase</keyword>
<dbReference type="GO" id="GO:0016787">
    <property type="term" value="F:hydrolase activity"/>
    <property type="evidence" value="ECO:0007669"/>
    <property type="project" value="UniProtKB-KW"/>
</dbReference>
<evidence type="ECO:0000313" key="12">
    <source>
        <dbReference type="EMBL" id="KAF4475415.1"/>
    </source>
</evidence>
<evidence type="ECO:0000256" key="4">
    <source>
        <dbReference type="ARBA" id="ARBA00022806"/>
    </source>
</evidence>
<evidence type="ECO:0000256" key="8">
    <source>
        <dbReference type="ARBA" id="ARBA00023235"/>
    </source>
</evidence>
<organism evidence="12 14">
    <name type="scientific">Colletotrichum fructicola (strain Nara gc5)</name>
    <name type="common">Anthracnose fungus</name>
    <name type="synonym">Colletotrichum gloeosporioides (strain Nara gc5)</name>
    <dbReference type="NCBI Taxonomy" id="1213859"/>
    <lineage>
        <taxon>Eukaryota</taxon>
        <taxon>Fungi</taxon>
        <taxon>Dikarya</taxon>
        <taxon>Ascomycota</taxon>
        <taxon>Pezizomycotina</taxon>
        <taxon>Sordariomycetes</taxon>
        <taxon>Hypocreomycetidae</taxon>
        <taxon>Glomerellales</taxon>
        <taxon>Glomerellaceae</taxon>
        <taxon>Colletotrichum</taxon>
        <taxon>Colletotrichum gloeosporioides species complex</taxon>
    </lineage>
</organism>
<dbReference type="PANTHER" id="PTHR47642">
    <property type="entry name" value="ATP-DEPENDENT DNA HELICASE"/>
    <property type="match status" value="1"/>
</dbReference>
<dbReference type="SMART" id="SM00382">
    <property type="entry name" value="AAA"/>
    <property type="match status" value="1"/>
</dbReference>
<dbReference type="GO" id="GO:0005524">
    <property type="term" value="F:ATP binding"/>
    <property type="evidence" value="ECO:0007669"/>
    <property type="project" value="UniProtKB-KW"/>
</dbReference>
<keyword evidence="1 9" id="KW-0547">Nucleotide-binding</keyword>
<dbReference type="EMBL" id="ANPB02000010">
    <property type="protein sequence ID" value="KAF4475415.1"/>
    <property type="molecule type" value="Genomic_DNA"/>
</dbReference>
<evidence type="ECO:0000256" key="9">
    <source>
        <dbReference type="RuleBase" id="RU363044"/>
    </source>
</evidence>
<dbReference type="InterPro" id="IPR011320">
    <property type="entry name" value="RNase_H1_N"/>
</dbReference>
<dbReference type="Pfam" id="PF21530">
    <property type="entry name" value="Pif1_2B_dom"/>
    <property type="match status" value="1"/>
</dbReference>
<feature type="region of interest" description="Disordered" evidence="10">
    <location>
        <begin position="149"/>
        <end position="275"/>
    </location>
</feature>
<keyword evidence="3 9" id="KW-0378">Hydrolase</keyword>
<dbReference type="InterPro" id="IPR049163">
    <property type="entry name" value="Pif1-like_2B_dom"/>
</dbReference>
<feature type="region of interest" description="Disordered" evidence="10">
    <location>
        <begin position="358"/>
        <end position="449"/>
    </location>
</feature>
<evidence type="ECO:0000256" key="7">
    <source>
        <dbReference type="ARBA" id="ARBA00023204"/>
    </source>
</evidence>
<dbReference type="Proteomes" id="UP000011096">
    <property type="component" value="Unassembled WGS sequence"/>
</dbReference>
<feature type="region of interest" description="Disordered" evidence="10">
    <location>
        <begin position="1"/>
        <end position="25"/>
    </location>
</feature>
<keyword evidence="7 9" id="KW-0234">DNA repair</keyword>
<comment type="similarity">
    <text evidence="9">Belongs to the helicase family.</text>
</comment>
<dbReference type="InterPro" id="IPR009027">
    <property type="entry name" value="Ribosomal_bL9/RNase_H1_N"/>
</dbReference>
<comment type="cofactor">
    <cofactor evidence="9">
        <name>Mg(2+)</name>
        <dbReference type="ChEBI" id="CHEBI:18420"/>
    </cofactor>
</comment>
<gene>
    <name evidence="12" type="primary">pfh1-1</name>
    <name evidence="13" type="synonym">pfh1-2</name>
    <name evidence="13" type="ORF">CGGC5_v005874</name>
    <name evidence="12" type="ORF">CGGC5_v016011</name>
</gene>
<dbReference type="Gene3D" id="3.40.970.10">
    <property type="entry name" value="Ribonuclease H1, N-terminal domain"/>
    <property type="match status" value="1"/>
</dbReference>
<keyword evidence="8" id="KW-0413">Isomerase</keyword>
<dbReference type="InterPro" id="IPR051055">
    <property type="entry name" value="PIF1_helicase"/>
</dbReference>
<dbReference type="EMBL" id="ANPB02000003">
    <property type="protein sequence ID" value="KAF4486868.1"/>
    <property type="molecule type" value="Genomic_DNA"/>
</dbReference>
<comment type="catalytic activity">
    <reaction evidence="9">
        <text>ATP + H2O = ADP + phosphate + H(+)</text>
        <dbReference type="Rhea" id="RHEA:13065"/>
        <dbReference type="ChEBI" id="CHEBI:15377"/>
        <dbReference type="ChEBI" id="CHEBI:15378"/>
        <dbReference type="ChEBI" id="CHEBI:30616"/>
        <dbReference type="ChEBI" id="CHEBI:43474"/>
        <dbReference type="ChEBI" id="CHEBI:456216"/>
        <dbReference type="EC" id="5.6.2.3"/>
    </reaction>
</comment>
<evidence type="ECO:0000256" key="10">
    <source>
        <dbReference type="SAM" id="MobiDB-lite"/>
    </source>
</evidence>
<dbReference type="AlphaFoldDB" id="A0A7J6IHF3"/>
<evidence type="ECO:0000256" key="5">
    <source>
        <dbReference type="ARBA" id="ARBA00022840"/>
    </source>
</evidence>
<feature type="compositionally biased region" description="Basic and acidic residues" evidence="10">
    <location>
        <begin position="385"/>
        <end position="396"/>
    </location>
</feature>
<dbReference type="InParanoid" id="A0A7J6IHF3"/>